<accession>A0A2S8F3J7</accession>
<reference evidence="2 3" key="1">
    <citation type="submission" date="2018-02" db="EMBL/GenBank/DDBJ databases">
        <title>Comparative genomes isolates from brazilian mangrove.</title>
        <authorList>
            <person name="Araujo J.E."/>
            <person name="Taketani R.G."/>
            <person name="Silva M.C.P."/>
            <person name="Loureco M.V."/>
            <person name="Andreote F.D."/>
        </authorList>
    </citation>
    <scope>NUCLEOTIDE SEQUENCE [LARGE SCALE GENOMIC DNA]</scope>
    <source>
        <strain evidence="2 3">HEX-2 MGV</strain>
    </source>
</reference>
<evidence type="ECO:0000313" key="2">
    <source>
        <dbReference type="EMBL" id="PQO26729.1"/>
    </source>
</evidence>
<protein>
    <recommendedName>
        <fullName evidence="4">Tetratricopeptide repeat protein</fullName>
    </recommendedName>
</protein>
<evidence type="ECO:0000313" key="3">
    <source>
        <dbReference type="Proteomes" id="UP000240009"/>
    </source>
</evidence>
<dbReference type="RefSeq" id="WP_105356949.1">
    <property type="nucleotide sequence ID" value="NZ_PUIA01000064.1"/>
</dbReference>
<dbReference type="AlphaFoldDB" id="A0A2S8F3J7"/>
<dbReference type="Gene3D" id="1.25.40.10">
    <property type="entry name" value="Tetratricopeptide repeat domain"/>
    <property type="match status" value="2"/>
</dbReference>
<evidence type="ECO:0000256" key="1">
    <source>
        <dbReference type="SAM" id="SignalP"/>
    </source>
</evidence>
<comment type="caution">
    <text evidence="2">The sequence shown here is derived from an EMBL/GenBank/DDBJ whole genome shotgun (WGS) entry which is preliminary data.</text>
</comment>
<feature type="chain" id="PRO_5015783976" description="Tetratricopeptide repeat protein" evidence="1">
    <location>
        <begin position="22"/>
        <end position="338"/>
    </location>
</feature>
<gene>
    <name evidence="2" type="ORF">C5Y96_19795</name>
</gene>
<dbReference type="SUPFAM" id="SSF48452">
    <property type="entry name" value="TPR-like"/>
    <property type="match status" value="1"/>
</dbReference>
<evidence type="ECO:0008006" key="4">
    <source>
        <dbReference type="Google" id="ProtNLM"/>
    </source>
</evidence>
<name>A0A2S8F3J7_9BACT</name>
<organism evidence="2 3">
    <name type="scientific">Blastopirellula marina</name>
    <dbReference type="NCBI Taxonomy" id="124"/>
    <lineage>
        <taxon>Bacteria</taxon>
        <taxon>Pseudomonadati</taxon>
        <taxon>Planctomycetota</taxon>
        <taxon>Planctomycetia</taxon>
        <taxon>Pirellulales</taxon>
        <taxon>Pirellulaceae</taxon>
        <taxon>Blastopirellula</taxon>
    </lineage>
</organism>
<feature type="signal peptide" evidence="1">
    <location>
        <begin position="1"/>
        <end position="21"/>
    </location>
</feature>
<dbReference type="OrthoDB" id="251560at2"/>
<dbReference type="EMBL" id="PUIA01000064">
    <property type="protein sequence ID" value="PQO26729.1"/>
    <property type="molecule type" value="Genomic_DNA"/>
</dbReference>
<keyword evidence="1" id="KW-0732">Signal</keyword>
<dbReference type="Proteomes" id="UP000240009">
    <property type="component" value="Unassembled WGS sequence"/>
</dbReference>
<dbReference type="InterPro" id="IPR011990">
    <property type="entry name" value="TPR-like_helical_dom_sf"/>
</dbReference>
<proteinExistence type="predicted"/>
<dbReference type="Pfam" id="PF13432">
    <property type="entry name" value="TPR_16"/>
    <property type="match status" value="2"/>
</dbReference>
<sequence length="338" mass="36065">MRQILLQAVTMALVAGGPLLADSVRTESGAQTGTIVGATKDAVQLSKGGSNVEIPTNEIVEIALDAEPFDVKTARRMVQNGQFADAIEKLQGVDGGNNELVKQEIDFLRAYSMGKLALAGSGDRAKAAQALLGFATSSSNSFHFYDVARMLGDLAVSGGDYASAAKYYGGLKTAPWPDYRMSAQVLAGRALLAQDKTAEAIANFDEVMAANATVSGAARQKSFAAVGKAKALAASGKPAEGITLAQKVVDNADPDDKELFGRAYNALGLCHLKQNNPKEALLAYLHTDILFYTDPEIHAEALYYLTTIWKDLNDPDQSTDARNLLNDRYPGSIWANRQ</sequence>